<dbReference type="Pfam" id="PF07730">
    <property type="entry name" value="HisKA_3"/>
    <property type="match status" value="1"/>
</dbReference>
<name>A0ABW4T1G3_9ACTN</name>
<keyword evidence="6 14" id="KW-0418">Kinase</keyword>
<keyword evidence="10" id="KW-0812">Transmembrane</keyword>
<reference evidence="15" key="1">
    <citation type="journal article" date="2019" name="Int. J. Syst. Evol. Microbiol.">
        <title>The Global Catalogue of Microorganisms (GCM) 10K type strain sequencing project: providing services to taxonomists for standard genome sequencing and annotation.</title>
        <authorList>
            <consortium name="The Broad Institute Genomics Platform"/>
            <consortium name="The Broad Institute Genome Sequencing Center for Infectious Disease"/>
            <person name="Wu L."/>
            <person name="Ma J."/>
        </authorList>
    </citation>
    <scope>NUCLEOTIDE SEQUENCE [LARGE SCALE GENOMIC DNA]</scope>
    <source>
        <strain evidence="15">ICMP 6774ER</strain>
    </source>
</reference>
<evidence type="ECO:0000313" key="15">
    <source>
        <dbReference type="Proteomes" id="UP001597368"/>
    </source>
</evidence>
<dbReference type="CDD" id="cd16917">
    <property type="entry name" value="HATPase_UhpB-NarQ-NarX-like"/>
    <property type="match status" value="1"/>
</dbReference>
<dbReference type="InterPro" id="IPR055558">
    <property type="entry name" value="DUF7134"/>
</dbReference>
<dbReference type="InterPro" id="IPR011712">
    <property type="entry name" value="Sig_transdc_His_kin_sub3_dim/P"/>
</dbReference>
<keyword evidence="10" id="KW-1133">Transmembrane helix</keyword>
<evidence type="ECO:0000256" key="6">
    <source>
        <dbReference type="ARBA" id="ARBA00022777"/>
    </source>
</evidence>
<dbReference type="InterPro" id="IPR050482">
    <property type="entry name" value="Sensor_HK_TwoCompSys"/>
</dbReference>
<feature type="domain" description="Signal transduction histidine kinase subgroup 3 dimerisation and phosphoacceptor" evidence="12">
    <location>
        <begin position="197"/>
        <end position="263"/>
    </location>
</feature>
<keyword evidence="10" id="KW-0472">Membrane</keyword>
<evidence type="ECO:0000256" key="4">
    <source>
        <dbReference type="ARBA" id="ARBA00022679"/>
    </source>
</evidence>
<feature type="region of interest" description="Disordered" evidence="9">
    <location>
        <begin position="354"/>
        <end position="375"/>
    </location>
</feature>
<feature type="transmembrane region" description="Helical" evidence="10">
    <location>
        <begin position="47"/>
        <end position="63"/>
    </location>
</feature>
<dbReference type="PANTHER" id="PTHR24421:SF10">
    <property type="entry name" value="NITRATE_NITRITE SENSOR PROTEIN NARQ"/>
    <property type="match status" value="1"/>
</dbReference>
<feature type="transmembrane region" description="Helical" evidence="10">
    <location>
        <begin position="70"/>
        <end position="88"/>
    </location>
</feature>
<keyword evidence="3" id="KW-0597">Phosphoprotein</keyword>
<comment type="caution">
    <text evidence="14">The sequence shown here is derived from an EMBL/GenBank/DDBJ whole genome shotgun (WGS) entry which is preliminary data.</text>
</comment>
<dbReference type="InterPro" id="IPR003594">
    <property type="entry name" value="HATPase_dom"/>
</dbReference>
<sequence length="420" mass="45077">MSYVDSIARRRVPPAAVDVALALLVVAGGLAVPGDGPDTAGLREPDLWRILLVLLSGMPLAVHRRWPLPVLLVVSIAVGALQAWHYLPPPAGPQGTYIGVPYLAMAVAVFLTAVRTPRRPAHITALVVIPSVAVAEALMVPGHRMAAAVTMTILLVAAWALGRLSRARKAMAREALDRAAALEREQAANARAAVTRERTRIARELHDIVAHNVSLMVVQTIAADRVQDRDGAKAHELHRTIEQTGRAAVTELRRLLDLLRTDDQEEEEEDPTREPPQPTLREIPRLVETVRAAGLDVEFSVTGDAATLPEGTELAAYRVVQEAFTNTLKHAGHTRARLSITWEPDLQLTVKICDDGRQPGHDPPSGPPAAAGSGHGLIGMRERIAAVGGTLHAGERPGGGYCVHATIPVSGPHDRRKRAT</sequence>
<organism evidence="14 15">
    <name type="scientific">Nonomuraea mangrovi</name>
    <dbReference type="NCBI Taxonomy" id="2316207"/>
    <lineage>
        <taxon>Bacteria</taxon>
        <taxon>Bacillati</taxon>
        <taxon>Actinomycetota</taxon>
        <taxon>Actinomycetes</taxon>
        <taxon>Streptosporangiales</taxon>
        <taxon>Streptosporangiaceae</taxon>
        <taxon>Nonomuraea</taxon>
    </lineage>
</organism>
<feature type="transmembrane region" description="Helical" evidence="10">
    <location>
        <begin position="121"/>
        <end position="139"/>
    </location>
</feature>
<keyword evidence="8" id="KW-0902">Two-component regulatory system</keyword>
<evidence type="ECO:0000256" key="9">
    <source>
        <dbReference type="SAM" id="MobiDB-lite"/>
    </source>
</evidence>
<evidence type="ECO:0000256" key="3">
    <source>
        <dbReference type="ARBA" id="ARBA00022553"/>
    </source>
</evidence>
<accession>A0ABW4T1G3</accession>
<feature type="region of interest" description="Disordered" evidence="9">
    <location>
        <begin position="259"/>
        <end position="280"/>
    </location>
</feature>
<evidence type="ECO:0000259" key="12">
    <source>
        <dbReference type="Pfam" id="PF07730"/>
    </source>
</evidence>
<proteinExistence type="predicted"/>
<evidence type="ECO:0000256" key="8">
    <source>
        <dbReference type="ARBA" id="ARBA00023012"/>
    </source>
</evidence>
<dbReference type="Gene3D" id="3.30.565.10">
    <property type="entry name" value="Histidine kinase-like ATPase, C-terminal domain"/>
    <property type="match status" value="1"/>
</dbReference>
<evidence type="ECO:0000256" key="7">
    <source>
        <dbReference type="ARBA" id="ARBA00022840"/>
    </source>
</evidence>
<keyword evidence="4" id="KW-0808">Transferase</keyword>
<dbReference type="SUPFAM" id="SSF55874">
    <property type="entry name" value="ATPase domain of HSP90 chaperone/DNA topoisomerase II/histidine kinase"/>
    <property type="match status" value="1"/>
</dbReference>
<dbReference type="InterPro" id="IPR036890">
    <property type="entry name" value="HATPase_C_sf"/>
</dbReference>
<dbReference type="EMBL" id="JBHUFV010000035">
    <property type="protein sequence ID" value="MFD1934706.1"/>
    <property type="molecule type" value="Genomic_DNA"/>
</dbReference>
<dbReference type="PANTHER" id="PTHR24421">
    <property type="entry name" value="NITRATE/NITRITE SENSOR PROTEIN NARX-RELATED"/>
    <property type="match status" value="1"/>
</dbReference>
<evidence type="ECO:0000259" key="13">
    <source>
        <dbReference type="Pfam" id="PF23539"/>
    </source>
</evidence>
<comment type="catalytic activity">
    <reaction evidence="1">
        <text>ATP + protein L-histidine = ADP + protein N-phospho-L-histidine.</text>
        <dbReference type="EC" id="2.7.13.3"/>
    </reaction>
</comment>
<dbReference type="EC" id="2.7.13.3" evidence="2"/>
<dbReference type="Pfam" id="PF02518">
    <property type="entry name" value="HATPase_c"/>
    <property type="match status" value="1"/>
</dbReference>
<evidence type="ECO:0000259" key="11">
    <source>
        <dbReference type="Pfam" id="PF02518"/>
    </source>
</evidence>
<evidence type="ECO:0000256" key="10">
    <source>
        <dbReference type="SAM" id="Phobius"/>
    </source>
</evidence>
<evidence type="ECO:0000256" key="1">
    <source>
        <dbReference type="ARBA" id="ARBA00000085"/>
    </source>
</evidence>
<evidence type="ECO:0000256" key="5">
    <source>
        <dbReference type="ARBA" id="ARBA00022741"/>
    </source>
</evidence>
<dbReference type="Proteomes" id="UP001597368">
    <property type="component" value="Unassembled WGS sequence"/>
</dbReference>
<protein>
    <recommendedName>
        <fullName evidence="2">histidine kinase</fullName>
        <ecNumber evidence="2">2.7.13.3</ecNumber>
    </recommendedName>
</protein>
<dbReference type="Pfam" id="PF23539">
    <property type="entry name" value="DUF7134"/>
    <property type="match status" value="1"/>
</dbReference>
<evidence type="ECO:0000313" key="14">
    <source>
        <dbReference type="EMBL" id="MFD1934706.1"/>
    </source>
</evidence>
<keyword evidence="15" id="KW-1185">Reference proteome</keyword>
<feature type="domain" description="DUF7134" evidence="13">
    <location>
        <begin position="11"/>
        <end position="169"/>
    </location>
</feature>
<evidence type="ECO:0000256" key="2">
    <source>
        <dbReference type="ARBA" id="ARBA00012438"/>
    </source>
</evidence>
<feature type="domain" description="Histidine kinase/HSP90-like ATPase" evidence="11">
    <location>
        <begin position="313"/>
        <end position="409"/>
    </location>
</feature>
<gene>
    <name evidence="14" type="ORF">ACFSKW_24845</name>
</gene>
<dbReference type="Gene3D" id="1.20.5.1930">
    <property type="match status" value="1"/>
</dbReference>
<feature type="transmembrane region" description="Helical" evidence="10">
    <location>
        <begin position="145"/>
        <end position="164"/>
    </location>
</feature>
<feature type="transmembrane region" description="Helical" evidence="10">
    <location>
        <begin position="94"/>
        <end position="114"/>
    </location>
</feature>
<dbReference type="RefSeq" id="WP_379574797.1">
    <property type="nucleotide sequence ID" value="NZ_JBHUFV010000035.1"/>
</dbReference>
<dbReference type="GO" id="GO:0016301">
    <property type="term" value="F:kinase activity"/>
    <property type="evidence" value="ECO:0007669"/>
    <property type="project" value="UniProtKB-KW"/>
</dbReference>
<keyword evidence="5" id="KW-0547">Nucleotide-binding</keyword>
<keyword evidence="7" id="KW-0067">ATP-binding</keyword>